<dbReference type="GO" id="GO:0008253">
    <property type="term" value="F:5'-nucleotidase activity"/>
    <property type="evidence" value="ECO:0007669"/>
    <property type="project" value="UniProtKB-EC"/>
</dbReference>
<dbReference type="PANTHER" id="PTHR11575:SF24">
    <property type="entry name" value="5'-NUCLEOTIDASE"/>
    <property type="match status" value="1"/>
</dbReference>
<evidence type="ECO:0000256" key="3">
    <source>
        <dbReference type="ARBA" id="ARBA00012643"/>
    </source>
</evidence>
<accession>A0A1V9XQC8</accession>
<proteinExistence type="inferred from homology"/>
<comment type="similarity">
    <text evidence="2">Belongs to the 5'-nucleotidase family.</text>
</comment>
<name>A0A1V9XQC8_9ACAR</name>
<dbReference type="InterPro" id="IPR008334">
    <property type="entry name" value="5'-Nucleotdase_C"/>
</dbReference>
<keyword evidence="6" id="KW-1185">Reference proteome</keyword>
<evidence type="ECO:0000256" key="2">
    <source>
        <dbReference type="ARBA" id="ARBA00006654"/>
    </source>
</evidence>
<dbReference type="EMBL" id="MNPL01006023">
    <property type="protein sequence ID" value="OQR75661.1"/>
    <property type="molecule type" value="Genomic_DNA"/>
</dbReference>
<organism evidence="5 6">
    <name type="scientific">Tropilaelaps mercedesae</name>
    <dbReference type="NCBI Taxonomy" id="418985"/>
    <lineage>
        <taxon>Eukaryota</taxon>
        <taxon>Metazoa</taxon>
        <taxon>Ecdysozoa</taxon>
        <taxon>Arthropoda</taxon>
        <taxon>Chelicerata</taxon>
        <taxon>Arachnida</taxon>
        <taxon>Acari</taxon>
        <taxon>Parasitiformes</taxon>
        <taxon>Mesostigmata</taxon>
        <taxon>Gamasina</taxon>
        <taxon>Dermanyssoidea</taxon>
        <taxon>Laelapidae</taxon>
        <taxon>Tropilaelaps</taxon>
    </lineage>
</organism>
<dbReference type="GO" id="GO:0006196">
    <property type="term" value="P:AMP catabolic process"/>
    <property type="evidence" value="ECO:0007669"/>
    <property type="project" value="TreeGrafter"/>
</dbReference>
<dbReference type="SUPFAM" id="SSF55816">
    <property type="entry name" value="5'-nucleotidase (syn. UDP-sugar hydrolase), C-terminal domain"/>
    <property type="match status" value="1"/>
</dbReference>
<dbReference type="Pfam" id="PF02872">
    <property type="entry name" value="5_nucleotid_C"/>
    <property type="match status" value="1"/>
</dbReference>
<dbReference type="InParanoid" id="A0A1V9XQC8"/>
<dbReference type="OrthoDB" id="7722975at2759"/>
<dbReference type="AlphaFoldDB" id="A0A1V9XQC8"/>
<comment type="caution">
    <text evidence="5">The sequence shown here is derived from an EMBL/GenBank/DDBJ whole genome shotgun (WGS) entry which is preliminary data.</text>
</comment>
<sequence>MDVMFRLNFPPKCRCGEVGYEEELCRYASALTTSRGWKAIDIEIVNSGGIRSWIPKGNVTFGHVVDMYLFGDPIWILTLNGAHVKRMYEISFHNNDVRRIVGHGGFLQLSGDEAFSFRAEQAIWRVAFLSFVVKKCWELLKV</sequence>
<gene>
    <name evidence="5" type="ORF">BIW11_03219</name>
</gene>
<evidence type="ECO:0000313" key="6">
    <source>
        <dbReference type="Proteomes" id="UP000192247"/>
    </source>
</evidence>
<feature type="domain" description="5'-Nucleotidase C-terminal" evidence="4">
    <location>
        <begin position="35"/>
        <end position="111"/>
    </location>
</feature>
<dbReference type="GO" id="GO:0005886">
    <property type="term" value="C:plasma membrane"/>
    <property type="evidence" value="ECO:0007669"/>
    <property type="project" value="TreeGrafter"/>
</dbReference>
<reference evidence="5 6" key="1">
    <citation type="journal article" date="2017" name="Gigascience">
        <title>Draft genome of the honey bee ectoparasitic mite, Tropilaelaps mercedesae, is shaped by the parasitic life history.</title>
        <authorList>
            <person name="Dong X."/>
            <person name="Armstrong S.D."/>
            <person name="Xia D."/>
            <person name="Makepeace B.L."/>
            <person name="Darby A.C."/>
            <person name="Kadowaki T."/>
        </authorList>
    </citation>
    <scope>NUCLEOTIDE SEQUENCE [LARGE SCALE GENOMIC DNA]</scope>
    <source>
        <strain evidence="5">Wuxi-XJTLU</strain>
    </source>
</reference>
<dbReference type="InterPro" id="IPR036907">
    <property type="entry name" value="5'-Nucleotdase_C_sf"/>
</dbReference>
<dbReference type="InterPro" id="IPR006179">
    <property type="entry name" value="5_nucleotidase/apyrase"/>
</dbReference>
<dbReference type="EC" id="3.1.3.5" evidence="3"/>
<evidence type="ECO:0000256" key="1">
    <source>
        <dbReference type="ARBA" id="ARBA00000815"/>
    </source>
</evidence>
<evidence type="ECO:0000259" key="4">
    <source>
        <dbReference type="Pfam" id="PF02872"/>
    </source>
</evidence>
<comment type="catalytic activity">
    <reaction evidence="1">
        <text>a ribonucleoside 5'-phosphate + H2O = a ribonucleoside + phosphate</text>
        <dbReference type="Rhea" id="RHEA:12484"/>
        <dbReference type="ChEBI" id="CHEBI:15377"/>
        <dbReference type="ChEBI" id="CHEBI:18254"/>
        <dbReference type="ChEBI" id="CHEBI:43474"/>
        <dbReference type="ChEBI" id="CHEBI:58043"/>
        <dbReference type="EC" id="3.1.3.5"/>
    </reaction>
</comment>
<dbReference type="Proteomes" id="UP000192247">
    <property type="component" value="Unassembled WGS sequence"/>
</dbReference>
<dbReference type="PANTHER" id="PTHR11575">
    <property type="entry name" value="5'-NUCLEOTIDASE-RELATED"/>
    <property type="match status" value="1"/>
</dbReference>
<protein>
    <recommendedName>
        <fullName evidence="3">5'-nucleotidase</fullName>
        <ecNumber evidence="3">3.1.3.5</ecNumber>
    </recommendedName>
</protein>
<dbReference type="Gene3D" id="3.90.780.10">
    <property type="entry name" value="5'-Nucleotidase, C-terminal domain"/>
    <property type="match status" value="1"/>
</dbReference>
<evidence type="ECO:0000313" key="5">
    <source>
        <dbReference type="EMBL" id="OQR75661.1"/>
    </source>
</evidence>